<organism evidence="2 3">
    <name type="scientific">Neobacillus cucumis</name>
    <dbReference type="NCBI Taxonomy" id="1740721"/>
    <lineage>
        <taxon>Bacteria</taxon>
        <taxon>Bacillati</taxon>
        <taxon>Bacillota</taxon>
        <taxon>Bacilli</taxon>
        <taxon>Bacillales</taxon>
        <taxon>Bacillaceae</taxon>
        <taxon>Neobacillus</taxon>
    </lineage>
</organism>
<dbReference type="Gene3D" id="3.90.550.10">
    <property type="entry name" value="Spore Coat Polysaccharide Biosynthesis Protein SpsA, Chain A"/>
    <property type="match status" value="1"/>
</dbReference>
<dbReference type="InterPro" id="IPR001173">
    <property type="entry name" value="Glyco_trans_2-like"/>
</dbReference>
<evidence type="ECO:0000313" key="3">
    <source>
        <dbReference type="Proteomes" id="UP000234950"/>
    </source>
</evidence>
<dbReference type="GO" id="GO:0016740">
    <property type="term" value="F:transferase activity"/>
    <property type="evidence" value="ECO:0007669"/>
    <property type="project" value="UniProtKB-KW"/>
</dbReference>
<name>A0A2N5HK00_9BACI</name>
<dbReference type="InterPro" id="IPR029044">
    <property type="entry name" value="Nucleotide-diphossugar_trans"/>
</dbReference>
<proteinExistence type="predicted"/>
<accession>A0A2N5HK00</accession>
<reference evidence="2 3" key="1">
    <citation type="submission" date="2017-11" db="EMBL/GenBank/DDBJ databases">
        <title>Comparitive Functional Genomics of Dry Heat Resistant strains isolated from the Viking Spacecraft.</title>
        <authorList>
            <person name="Seuylemezian A."/>
            <person name="Cooper K."/>
            <person name="Vaishampayan P."/>
        </authorList>
    </citation>
    <scope>NUCLEOTIDE SEQUENCE [LARGE SCALE GENOMIC DNA]</scope>
    <source>
        <strain evidence="2 3">V32-6</strain>
    </source>
</reference>
<evidence type="ECO:0000313" key="2">
    <source>
        <dbReference type="EMBL" id="PLS05850.1"/>
    </source>
</evidence>
<keyword evidence="3" id="KW-1185">Reference proteome</keyword>
<dbReference type="OrthoDB" id="9812302at2"/>
<sequence>MAFIFYKDQMDKFDKKEVKKCTMSANTNHEIEVSIIIPSQNKYPLNLYSLYSLEYQSFNPKKMEVIFINDASTDQTDERLKNYHPPYHFQYIHSTQKLGRARVRNLGVQSARGNIIIFLDAEMITEPDFVENHYNYHLDSKNVIVSGAMYSKALYSCIFSSFSQEQINKLGKLAKNNQQFYQRLNKCQFPLNKPFPLLDKKDIETGTFKVLSFNAYPWFEQITTNFNELMEGFSFPWMAFLTGNLSMRKEFIMEAGLFDDEFFHYGYEDWELGYRLYKMGAKYLISNKMVTYHQEHPVEERKWKEAVGNFGLFALKHRDIDVLILCIELARMADLVTMNNILKEYKSLLTSNPDKYESFSDKFIYILETIFLMLEVDIRHFNLLGAAGFSTQERKEFQKDIKQIKKLKKYPNLTEFLKKVYKS</sequence>
<gene>
    <name evidence="2" type="ORF">CVD27_09100</name>
</gene>
<dbReference type="InterPro" id="IPR050834">
    <property type="entry name" value="Glycosyltransf_2"/>
</dbReference>
<dbReference type="Pfam" id="PF00535">
    <property type="entry name" value="Glycos_transf_2"/>
    <property type="match status" value="1"/>
</dbReference>
<comment type="caution">
    <text evidence="2">The sequence shown here is derived from an EMBL/GenBank/DDBJ whole genome shotgun (WGS) entry which is preliminary data.</text>
</comment>
<evidence type="ECO:0000259" key="1">
    <source>
        <dbReference type="Pfam" id="PF00535"/>
    </source>
</evidence>
<keyword evidence="2" id="KW-0808">Transferase</keyword>
<dbReference type="AlphaFoldDB" id="A0A2N5HK00"/>
<protein>
    <submittedName>
        <fullName evidence="2">Glycosyl transferase family 2</fullName>
    </submittedName>
</protein>
<dbReference type="EMBL" id="PGVE01000037">
    <property type="protein sequence ID" value="PLS05850.1"/>
    <property type="molecule type" value="Genomic_DNA"/>
</dbReference>
<dbReference type="CDD" id="cd00761">
    <property type="entry name" value="Glyco_tranf_GTA_type"/>
    <property type="match status" value="1"/>
</dbReference>
<dbReference type="Proteomes" id="UP000234950">
    <property type="component" value="Unassembled WGS sequence"/>
</dbReference>
<dbReference type="SUPFAM" id="SSF53448">
    <property type="entry name" value="Nucleotide-diphospho-sugar transferases"/>
    <property type="match status" value="1"/>
</dbReference>
<feature type="domain" description="Glycosyltransferase 2-like" evidence="1">
    <location>
        <begin position="34"/>
        <end position="151"/>
    </location>
</feature>
<dbReference type="PANTHER" id="PTHR43685:SF2">
    <property type="entry name" value="GLYCOSYLTRANSFERASE 2-LIKE DOMAIN-CONTAINING PROTEIN"/>
    <property type="match status" value="1"/>
</dbReference>
<dbReference type="PANTHER" id="PTHR43685">
    <property type="entry name" value="GLYCOSYLTRANSFERASE"/>
    <property type="match status" value="1"/>
</dbReference>